<dbReference type="GeneID" id="96999804"/>
<dbReference type="OrthoDB" id="9794294at2"/>
<dbReference type="eggNOG" id="COG1705">
    <property type="taxonomic scope" value="Bacteria"/>
</dbReference>
<dbReference type="Gene3D" id="2.10.270.20">
    <property type="match status" value="1"/>
</dbReference>
<dbReference type="PANTHER" id="PTHR33308">
    <property type="entry name" value="PEPTIDOGLYCAN HYDROLASE FLGJ"/>
    <property type="match status" value="1"/>
</dbReference>
<dbReference type="Pfam" id="PF01832">
    <property type="entry name" value="Glucosaminidase"/>
    <property type="match status" value="1"/>
</dbReference>
<feature type="repeat" description="Cell wall-binding" evidence="3">
    <location>
        <begin position="661"/>
        <end position="680"/>
    </location>
</feature>
<sequence>MKIEKILKSFLMLVITASIIFTSSFYSIAAQTYTLHNSVKTYKTADEAKNKTNPAGTYPAGEYFVFREYTNGMINISKAPNQAGAWINPSDNIDQPSNVETDKIPEISATDFEKISSEYAAGIFTLNSETKTYKTFEDALAEANSNGKLVSGKYYIYESRDGMLNISNVNGQMGQWINPGEAMVDVIKYLERIQIESPELRIESELRGTTYYSVFGTIKGYSTSQDALRKINSVKTVEPGTYYIYKHADNMLNVTTDISQPGTWINPRENNTMIRIRPEANPTEYVNKVGPVAQKLTSNKDLYASVMIAQSMLESGFGTSHLSSEKFNNYFGIKGYFKEQAVAIHTFEYTSKGESYSVIAPFKKYNSIDESFADYIDFLTGSNNPESWRYKLYYGVRKSQAKTYKDAANYLTGRYATSPEYGTVLIKLIDQYDLTRFDTYNGGNEPEEQSGWKKIGDKWSYIDESGKQVISSWKRVQLLDSNNMPTGDYNWKYFNAKGESIDQFYKENGLVWLSKEGPYNPYHKGWWTDPNSGYKYFFRLTSGTRVSGRQYVDGGWIYFRETGSLALGWQYYQGAWRYNDPANNGKEVTGTWKWLPIKDKEGVKNWKFFNSKGESMDQSYRENGYVWLSQKGPATEYRRGWWYNPQNKSKYFFRLKTGSMVTGKQYIDGNWRYFRSSGTLATGWQYINGHWNYYISETGAMVTGRKVIDGKTYTFTKDGNLIGRK</sequence>
<dbReference type="InterPro" id="IPR002901">
    <property type="entry name" value="MGlyc_endo_b_GlcNAc-like_dom"/>
</dbReference>
<evidence type="ECO:0000313" key="5">
    <source>
        <dbReference type="EMBL" id="EHR35070.1"/>
    </source>
</evidence>
<evidence type="ECO:0000256" key="3">
    <source>
        <dbReference type="PROSITE-ProRule" id="PRU00591"/>
    </source>
</evidence>
<accession>H3NMD5</accession>
<dbReference type="SMART" id="SM00047">
    <property type="entry name" value="LYZ2"/>
    <property type="match status" value="1"/>
</dbReference>
<feature type="domain" description="Mannosyl-glycoprotein endo-beta-N-acetylglucosamidase-like" evidence="4">
    <location>
        <begin position="275"/>
        <end position="438"/>
    </location>
</feature>
<dbReference type="EMBL" id="AGEI01000013">
    <property type="protein sequence ID" value="EHR35070.1"/>
    <property type="molecule type" value="Genomic_DNA"/>
</dbReference>
<keyword evidence="2" id="KW-0378">Hydrolase</keyword>
<dbReference type="PANTHER" id="PTHR33308:SF9">
    <property type="entry name" value="PEPTIDOGLYCAN HYDROLASE FLGJ"/>
    <property type="match status" value="1"/>
</dbReference>
<dbReference type="SUPFAM" id="SSF69360">
    <property type="entry name" value="Cell wall binding repeat"/>
    <property type="match status" value="2"/>
</dbReference>
<comment type="caution">
    <text evidence="5">The sequence shown here is derived from an EMBL/GenBank/DDBJ whole genome shotgun (WGS) entry which is preliminary data.</text>
</comment>
<organism evidence="5 6">
    <name type="scientific">Helcococcus kunzii ATCC 51366</name>
    <dbReference type="NCBI Taxonomy" id="883114"/>
    <lineage>
        <taxon>Bacteria</taxon>
        <taxon>Bacillati</taxon>
        <taxon>Bacillota</taxon>
        <taxon>Tissierellia</taxon>
        <taxon>Tissierellales</taxon>
        <taxon>Peptoniphilaceae</taxon>
        <taxon>Helcococcus</taxon>
    </lineage>
</organism>
<reference evidence="5 6" key="1">
    <citation type="submission" date="2012-01" db="EMBL/GenBank/DDBJ databases">
        <title>The Genome Sequence of Helcococcus kunzii ATCC 51366.</title>
        <authorList>
            <consortium name="The Broad Institute Genome Sequencing Platform"/>
            <person name="Earl A."/>
            <person name="Ward D."/>
            <person name="Feldgarden M."/>
            <person name="Gevers D."/>
            <person name="Huys G."/>
            <person name="Young S.K."/>
            <person name="Zeng Q."/>
            <person name="Gargeya S."/>
            <person name="Fitzgerald M."/>
            <person name="Haas B."/>
            <person name="Abouelleil A."/>
            <person name="Alvarado L."/>
            <person name="Arachchi H.M."/>
            <person name="Berlin A."/>
            <person name="Chapman S.B."/>
            <person name="Gearin G."/>
            <person name="Goldberg J."/>
            <person name="Griggs A."/>
            <person name="Gujja S."/>
            <person name="Hansen M."/>
            <person name="Heiman D."/>
            <person name="Howarth C."/>
            <person name="Larimer J."/>
            <person name="Lui A."/>
            <person name="MacDonald P.J.P."/>
            <person name="McCowen C."/>
            <person name="Montmayeur A."/>
            <person name="Murphy C."/>
            <person name="Neiman D."/>
            <person name="Pearson M."/>
            <person name="Priest M."/>
            <person name="Roberts A."/>
            <person name="Saif S."/>
            <person name="Shea T."/>
            <person name="Sisk P."/>
            <person name="Stolte C."/>
            <person name="Sykes S."/>
            <person name="Wortman J."/>
            <person name="Nusbaum C."/>
            <person name="Birren B."/>
        </authorList>
    </citation>
    <scope>NUCLEOTIDE SEQUENCE [LARGE SCALE GENOMIC DNA]</scope>
    <source>
        <strain evidence="5 6">ATCC 51366</strain>
    </source>
</reference>
<dbReference type="Gene3D" id="2.10.270.10">
    <property type="entry name" value="Cholin Binding"/>
    <property type="match status" value="1"/>
</dbReference>
<evidence type="ECO:0000256" key="2">
    <source>
        <dbReference type="ARBA" id="ARBA00022801"/>
    </source>
</evidence>
<dbReference type="Pfam" id="PF19127">
    <property type="entry name" value="Choline_bind_3"/>
    <property type="match status" value="1"/>
</dbReference>
<dbReference type="Proteomes" id="UP000004191">
    <property type="component" value="Unassembled WGS sequence"/>
</dbReference>
<dbReference type="STRING" id="883114.HMPREF9709_00496"/>
<feature type="repeat" description="Cell wall-binding" evidence="3">
    <location>
        <begin position="449"/>
        <end position="468"/>
    </location>
</feature>
<dbReference type="RefSeq" id="WP_005397653.1">
    <property type="nucleotide sequence ID" value="NZ_JH601088.1"/>
</dbReference>
<proteinExistence type="predicted"/>
<feature type="repeat" description="Cell wall-binding" evidence="3">
    <location>
        <begin position="681"/>
        <end position="701"/>
    </location>
</feature>
<dbReference type="PROSITE" id="PS51170">
    <property type="entry name" value="CW"/>
    <property type="match status" value="3"/>
</dbReference>
<dbReference type="Gene3D" id="1.10.530.10">
    <property type="match status" value="1"/>
</dbReference>
<dbReference type="GO" id="GO:0004040">
    <property type="term" value="F:amidase activity"/>
    <property type="evidence" value="ECO:0007669"/>
    <property type="project" value="InterPro"/>
</dbReference>
<dbReference type="HOGENOM" id="CLU_381637_0_0_9"/>
<dbReference type="Pfam" id="PF01473">
    <property type="entry name" value="Choline_bind_1"/>
    <property type="match status" value="1"/>
</dbReference>
<keyword evidence="6" id="KW-1185">Reference proteome</keyword>
<evidence type="ECO:0000313" key="6">
    <source>
        <dbReference type="Proteomes" id="UP000004191"/>
    </source>
</evidence>
<dbReference type="AlphaFoldDB" id="H3NMD5"/>
<protein>
    <recommendedName>
        <fullName evidence="4">Mannosyl-glycoprotein endo-beta-N-acetylglucosamidase-like domain-containing protein</fullName>
    </recommendedName>
</protein>
<keyword evidence="1" id="KW-0677">Repeat</keyword>
<evidence type="ECO:0000256" key="1">
    <source>
        <dbReference type="ARBA" id="ARBA00022737"/>
    </source>
</evidence>
<dbReference type="eggNOG" id="COG5263">
    <property type="taxonomic scope" value="Bacteria"/>
</dbReference>
<name>H3NMD5_9FIRM</name>
<evidence type="ECO:0000259" key="4">
    <source>
        <dbReference type="SMART" id="SM00047"/>
    </source>
</evidence>
<dbReference type="InterPro" id="IPR051056">
    <property type="entry name" value="Glycosyl_Hydrolase_73"/>
</dbReference>
<dbReference type="Gene3D" id="4.10.80.30">
    <property type="entry name" value="DNA polymerase, domain 6"/>
    <property type="match status" value="1"/>
</dbReference>
<gene>
    <name evidence="5" type="ORF">HMPREF9709_00496</name>
</gene>
<dbReference type="InterPro" id="IPR018337">
    <property type="entry name" value="Cell_wall/Cho-bd_repeat"/>
</dbReference>